<dbReference type="Gene3D" id="4.10.40.20">
    <property type="match status" value="1"/>
</dbReference>
<feature type="domain" description="IGFBP N-terminal" evidence="6">
    <location>
        <begin position="21"/>
        <end position="94"/>
    </location>
</feature>
<dbReference type="Proteomes" id="UP001187315">
    <property type="component" value="Unassembled WGS sequence"/>
</dbReference>
<dbReference type="AlphaFoldDB" id="A0AA88IPX1"/>
<dbReference type="InterPro" id="IPR000867">
    <property type="entry name" value="IGFBP-like"/>
</dbReference>
<protein>
    <recommendedName>
        <fullName evidence="6">IGFBP N-terminal domain-containing protein</fullName>
    </recommendedName>
</protein>
<feature type="chain" id="PRO_5041712770" description="IGFBP N-terminal domain-containing protein" evidence="5">
    <location>
        <begin position="23"/>
        <end position="104"/>
    </location>
</feature>
<keyword evidence="8" id="KW-1185">Reference proteome</keyword>
<dbReference type="InterPro" id="IPR011390">
    <property type="entry name" value="IGFBP_rP_mac25"/>
</dbReference>
<accession>A0AA88IPX1</accession>
<dbReference type="InterPro" id="IPR009030">
    <property type="entry name" value="Growth_fac_rcpt_cys_sf"/>
</dbReference>
<organism evidence="7 8">
    <name type="scientific">Tachysurus vachellii</name>
    <name type="common">Darkbarbel catfish</name>
    <name type="synonym">Pelteobagrus vachellii</name>
    <dbReference type="NCBI Taxonomy" id="175792"/>
    <lineage>
        <taxon>Eukaryota</taxon>
        <taxon>Metazoa</taxon>
        <taxon>Chordata</taxon>
        <taxon>Craniata</taxon>
        <taxon>Vertebrata</taxon>
        <taxon>Euteleostomi</taxon>
        <taxon>Actinopterygii</taxon>
        <taxon>Neopterygii</taxon>
        <taxon>Teleostei</taxon>
        <taxon>Ostariophysi</taxon>
        <taxon>Siluriformes</taxon>
        <taxon>Bagridae</taxon>
        <taxon>Tachysurus</taxon>
    </lineage>
</organism>
<dbReference type="Pfam" id="PF00219">
    <property type="entry name" value="IGFBP"/>
    <property type="match status" value="1"/>
</dbReference>
<evidence type="ECO:0000313" key="7">
    <source>
        <dbReference type="EMBL" id="KAK2816638.1"/>
    </source>
</evidence>
<dbReference type="SMART" id="SM00121">
    <property type="entry name" value="IB"/>
    <property type="match status" value="1"/>
</dbReference>
<keyword evidence="3 5" id="KW-0732">Signal</keyword>
<evidence type="ECO:0000256" key="4">
    <source>
        <dbReference type="ARBA" id="ARBA00023157"/>
    </source>
</evidence>
<comment type="caution">
    <text evidence="7">The sequence shown here is derived from an EMBL/GenBank/DDBJ whole genome shotgun (WGS) entry which is preliminary data.</text>
</comment>
<dbReference type="GO" id="GO:0005520">
    <property type="term" value="F:insulin-like growth factor binding"/>
    <property type="evidence" value="ECO:0007669"/>
    <property type="project" value="InterPro"/>
</dbReference>
<evidence type="ECO:0000259" key="6">
    <source>
        <dbReference type="PROSITE" id="PS51323"/>
    </source>
</evidence>
<sequence>MYLKCLLLCQLMTFLLVEDSQALSCIPCSMRMCPSDLRCPGGKVRETCDCCLKCAMVEGETCGGLYNYLGICDEGLECVKEEPTKFSKGVCHETFLAKLKRLRK</sequence>
<evidence type="ECO:0000256" key="2">
    <source>
        <dbReference type="ARBA" id="ARBA00022525"/>
    </source>
</evidence>
<evidence type="ECO:0000256" key="5">
    <source>
        <dbReference type="SAM" id="SignalP"/>
    </source>
</evidence>
<evidence type="ECO:0000313" key="8">
    <source>
        <dbReference type="Proteomes" id="UP001187315"/>
    </source>
</evidence>
<gene>
    <name evidence="7" type="ORF">Q7C36_022909</name>
</gene>
<evidence type="ECO:0000256" key="1">
    <source>
        <dbReference type="ARBA" id="ARBA00004613"/>
    </source>
</evidence>
<comment type="subcellular location">
    <subcellularLocation>
        <location evidence="1">Secreted</location>
    </subcellularLocation>
</comment>
<feature type="signal peptide" evidence="5">
    <location>
        <begin position="1"/>
        <end position="22"/>
    </location>
</feature>
<dbReference type="PANTHER" id="PTHR14186:SF20">
    <property type="entry name" value="CYSTEINE-RICH MOTOR NEURON 1 PROTEIN-LIKE"/>
    <property type="match status" value="1"/>
</dbReference>
<name>A0AA88IPX1_TACVA</name>
<dbReference type="PANTHER" id="PTHR14186">
    <property type="entry name" value="INSULIN-LIKE GROWTH FACTOR BINDING PROTEIN-RELATED"/>
    <property type="match status" value="1"/>
</dbReference>
<evidence type="ECO:0000256" key="3">
    <source>
        <dbReference type="ARBA" id="ARBA00022729"/>
    </source>
</evidence>
<dbReference type="GO" id="GO:0005576">
    <property type="term" value="C:extracellular region"/>
    <property type="evidence" value="ECO:0007669"/>
    <property type="project" value="UniProtKB-SubCell"/>
</dbReference>
<dbReference type="EMBL" id="JAVHJS010000025">
    <property type="protein sequence ID" value="KAK2816638.1"/>
    <property type="molecule type" value="Genomic_DNA"/>
</dbReference>
<keyword evidence="2" id="KW-0964">Secreted</keyword>
<dbReference type="GO" id="GO:0009966">
    <property type="term" value="P:regulation of signal transduction"/>
    <property type="evidence" value="ECO:0007669"/>
    <property type="project" value="TreeGrafter"/>
</dbReference>
<dbReference type="PROSITE" id="PS51323">
    <property type="entry name" value="IGFBP_N_2"/>
    <property type="match status" value="1"/>
</dbReference>
<reference evidence="7" key="1">
    <citation type="submission" date="2023-08" db="EMBL/GenBank/DDBJ databases">
        <title>Pelteobagrus vachellii genome.</title>
        <authorList>
            <person name="Liu H."/>
        </authorList>
    </citation>
    <scope>NUCLEOTIDE SEQUENCE</scope>
    <source>
        <strain evidence="7">PRFRI_2022a</strain>
        <tissue evidence="7">Muscle</tissue>
    </source>
</reference>
<keyword evidence="4" id="KW-1015">Disulfide bond</keyword>
<dbReference type="SUPFAM" id="SSF57184">
    <property type="entry name" value="Growth factor receptor domain"/>
    <property type="match status" value="1"/>
</dbReference>
<dbReference type="GO" id="GO:0001558">
    <property type="term" value="P:regulation of cell growth"/>
    <property type="evidence" value="ECO:0007669"/>
    <property type="project" value="InterPro"/>
</dbReference>
<proteinExistence type="predicted"/>